<dbReference type="RefSeq" id="WP_142006995.1">
    <property type="nucleotide sequence ID" value="NZ_CAJTBP010000001.1"/>
</dbReference>
<evidence type="ECO:0000256" key="1">
    <source>
        <dbReference type="ARBA" id="ARBA00004651"/>
    </source>
</evidence>
<keyword evidence="7 8" id="KW-0472">Membrane</keyword>
<keyword evidence="4" id="KW-1003">Cell membrane</keyword>
<organism evidence="9 10">
    <name type="scientific">Barrientosiimonas humi</name>
    <dbReference type="NCBI Taxonomy" id="999931"/>
    <lineage>
        <taxon>Bacteria</taxon>
        <taxon>Bacillati</taxon>
        <taxon>Actinomycetota</taxon>
        <taxon>Actinomycetes</taxon>
        <taxon>Micrococcales</taxon>
        <taxon>Dermacoccaceae</taxon>
        <taxon>Barrientosiimonas</taxon>
    </lineage>
</organism>
<keyword evidence="6 8" id="KW-1133">Transmembrane helix</keyword>
<evidence type="ECO:0000256" key="2">
    <source>
        <dbReference type="ARBA" id="ARBA00007935"/>
    </source>
</evidence>
<feature type="transmembrane region" description="Helical" evidence="8">
    <location>
        <begin position="27"/>
        <end position="53"/>
    </location>
</feature>
<reference evidence="9 10" key="1">
    <citation type="submission" date="2019-06" db="EMBL/GenBank/DDBJ databases">
        <title>Sequencing the genomes of 1000 actinobacteria strains.</title>
        <authorList>
            <person name="Klenk H.-P."/>
        </authorList>
    </citation>
    <scope>NUCLEOTIDE SEQUENCE [LARGE SCALE GENOMIC DNA]</scope>
    <source>
        <strain evidence="9 10">DSM 24617</strain>
    </source>
</reference>
<gene>
    <name evidence="9" type="ORF">FB554_2803</name>
</gene>
<evidence type="ECO:0000256" key="5">
    <source>
        <dbReference type="ARBA" id="ARBA00022692"/>
    </source>
</evidence>
<protein>
    <submittedName>
        <fullName evidence="9">Iron complex transport system permease protein</fullName>
    </submittedName>
</protein>
<sequence>MTATIDAPTTPATPAVASARGSSARAYLVVVGVGALVVAAAALLSLAVGAVALSPGEVLRSLFGSAGQSTDALVDARVQRTLVGILIGGSVAVSGAVMQGVTRNPLADPGILGVNSGAALAVILGIYWAGISTLPAYIWLAVLGGSVAAVAVYAIASLGPRASQPVTMALAGAAVTAAASSIIAGIMVTSDEVLDTFRFWQVGSVAGRDVDAIVPVLPMFLVGLLLCLASGPILNALALGDDMASALGQRVRLGRLVASFGAVLLCAGATAVAGPIGFVGLVVPHVVRLVVGPDYRRVLVGSMFGGPALLLLADTVGRVVAPPAEISVGIVTALIGAPALIWLVRRVRTS</sequence>
<dbReference type="AlphaFoldDB" id="A0A542XFM9"/>
<evidence type="ECO:0000256" key="8">
    <source>
        <dbReference type="SAM" id="Phobius"/>
    </source>
</evidence>
<dbReference type="InterPro" id="IPR000522">
    <property type="entry name" value="ABC_transptr_permease_BtuC"/>
</dbReference>
<evidence type="ECO:0000313" key="9">
    <source>
        <dbReference type="EMBL" id="TQL34627.1"/>
    </source>
</evidence>
<evidence type="ECO:0000256" key="3">
    <source>
        <dbReference type="ARBA" id="ARBA00022448"/>
    </source>
</evidence>
<feature type="transmembrane region" description="Helical" evidence="8">
    <location>
        <begin position="260"/>
        <end position="283"/>
    </location>
</feature>
<feature type="transmembrane region" description="Helical" evidence="8">
    <location>
        <begin position="325"/>
        <end position="344"/>
    </location>
</feature>
<evidence type="ECO:0000256" key="4">
    <source>
        <dbReference type="ARBA" id="ARBA00022475"/>
    </source>
</evidence>
<dbReference type="PANTHER" id="PTHR30472">
    <property type="entry name" value="FERRIC ENTEROBACTIN TRANSPORT SYSTEM PERMEASE PROTEIN"/>
    <property type="match status" value="1"/>
</dbReference>
<evidence type="ECO:0000313" key="10">
    <source>
        <dbReference type="Proteomes" id="UP000318336"/>
    </source>
</evidence>
<dbReference type="CDD" id="cd06550">
    <property type="entry name" value="TM_ABC_iron-siderophores_like"/>
    <property type="match status" value="1"/>
</dbReference>
<keyword evidence="5 8" id="KW-0812">Transmembrane</keyword>
<feature type="transmembrane region" description="Helical" evidence="8">
    <location>
        <begin position="168"/>
        <end position="188"/>
    </location>
</feature>
<comment type="caution">
    <text evidence="9">The sequence shown here is derived from an EMBL/GenBank/DDBJ whole genome shotgun (WGS) entry which is preliminary data.</text>
</comment>
<dbReference type="GO" id="GO:0033214">
    <property type="term" value="P:siderophore-iron import into cell"/>
    <property type="evidence" value="ECO:0007669"/>
    <property type="project" value="TreeGrafter"/>
</dbReference>
<keyword evidence="3" id="KW-0813">Transport</keyword>
<dbReference type="GO" id="GO:0005886">
    <property type="term" value="C:plasma membrane"/>
    <property type="evidence" value="ECO:0007669"/>
    <property type="project" value="UniProtKB-SubCell"/>
</dbReference>
<dbReference type="SUPFAM" id="SSF81345">
    <property type="entry name" value="ABC transporter involved in vitamin B12 uptake, BtuC"/>
    <property type="match status" value="1"/>
</dbReference>
<comment type="similarity">
    <text evidence="2">Belongs to the binding-protein-dependent transport system permease family. FecCD subfamily.</text>
</comment>
<keyword evidence="10" id="KW-1185">Reference proteome</keyword>
<dbReference type="InterPro" id="IPR037294">
    <property type="entry name" value="ABC_BtuC-like"/>
</dbReference>
<evidence type="ECO:0000256" key="6">
    <source>
        <dbReference type="ARBA" id="ARBA00022989"/>
    </source>
</evidence>
<dbReference type="Pfam" id="PF01032">
    <property type="entry name" value="FecCD"/>
    <property type="match status" value="1"/>
</dbReference>
<dbReference type="OrthoDB" id="9782305at2"/>
<dbReference type="PANTHER" id="PTHR30472:SF1">
    <property type="entry name" value="FE(3+) DICITRATE TRANSPORT SYSTEM PERMEASE PROTEIN FECC-RELATED"/>
    <property type="match status" value="1"/>
</dbReference>
<dbReference type="Gene3D" id="1.10.3470.10">
    <property type="entry name" value="ABC transporter involved in vitamin B12 uptake, BtuC"/>
    <property type="match status" value="1"/>
</dbReference>
<proteinExistence type="inferred from homology"/>
<feature type="transmembrane region" description="Helical" evidence="8">
    <location>
        <begin position="110"/>
        <end position="130"/>
    </location>
</feature>
<dbReference type="EMBL" id="VFOK01000001">
    <property type="protein sequence ID" value="TQL34627.1"/>
    <property type="molecule type" value="Genomic_DNA"/>
</dbReference>
<feature type="transmembrane region" description="Helical" evidence="8">
    <location>
        <begin position="81"/>
        <end position="98"/>
    </location>
</feature>
<feature type="transmembrane region" description="Helical" evidence="8">
    <location>
        <begin position="216"/>
        <end position="239"/>
    </location>
</feature>
<comment type="subcellular location">
    <subcellularLocation>
        <location evidence="1">Cell membrane</location>
        <topology evidence="1">Multi-pass membrane protein</topology>
    </subcellularLocation>
</comment>
<name>A0A542XFM9_9MICO</name>
<accession>A0A542XFM9</accession>
<dbReference type="FunFam" id="1.10.3470.10:FF:000001">
    <property type="entry name" value="Vitamin B12 ABC transporter permease BtuC"/>
    <property type="match status" value="1"/>
</dbReference>
<evidence type="ECO:0000256" key="7">
    <source>
        <dbReference type="ARBA" id="ARBA00023136"/>
    </source>
</evidence>
<dbReference type="Proteomes" id="UP000318336">
    <property type="component" value="Unassembled WGS sequence"/>
</dbReference>
<feature type="transmembrane region" description="Helical" evidence="8">
    <location>
        <begin position="136"/>
        <end position="156"/>
    </location>
</feature>
<dbReference type="GO" id="GO:0022857">
    <property type="term" value="F:transmembrane transporter activity"/>
    <property type="evidence" value="ECO:0007669"/>
    <property type="project" value="InterPro"/>
</dbReference>